<feature type="region of interest" description="Disordered" evidence="1">
    <location>
        <begin position="26"/>
        <end position="54"/>
    </location>
</feature>
<gene>
    <name evidence="2" type="ORF">NDU88_004216</name>
</gene>
<dbReference type="AlphaFoldDB" id="A0AAV7LJ96"/>
<evidence type="ECO:0000313" key="2">
    <source>
        <dbReference type="EMBL" id="KAJ1091089.1"/>
    </source>
</evidence>
<evidence type="ECO:0000313" key="3">
    <source>
        <dbReference type="Proteomes" id="UP001066276"/>
    </source>
</evidence>
<evidence type="ECO:0000256" key="1">
    <source>
        <dbReference type="SAM" id="MobiDB-lite"/>
    </source>
</evidence>
<accession>A0AAV7LJ96</accession>
<dbReference type="Proteomes" id="UP001066276">
    <property type="component" value="Chromosome 11"/>
</dbReference>
<sequence length="97" mass="10360">MDPRVTQALQLLQAAERLDLLTAGVGRSERGGGRCRGMFATPREARTGPDTEWSDDAAQEVEEDGITLKVRLPGRTYAGRRSGLVEEAAKGASSSNS</sequence>
<comment type="caution">
    <text evidence="2">The sequence shown here is derived from an EMBL/GenBank/DDBJ whole genome shotgun (WGS) entry which is preliminary data.</text>
</comment>
<dbReference type="EMBL" id="JANPWB010000015">
    <property type="protein sequence ID" value="KAJ1091089.1"/>
    <property type="molecule type" value="Genomic_DNA"/>
</dbReference>
<reference evidence="2" key="1">
    <citation type="journal article" date="2022" name="bioRxiv">
        <title>Sequencing and chromosome-scale assembly of the giantPleurodeles waltlgenome.</title>
        <authorList>
            <person name="Brown T."/>
            <person name="Elewa A."/>
            <person name="Iarovenko S."/>
            <person name="Subramanian E."/>
            <person name="Araus A.J."/>
            <person name="Petzold A."/>
            <person name="Susuki M."/>
            <person name="Suzuki K.-i.T."/>
            <person name="Hayashi T."/>
            <person name="Toyoda A."/>
            <person name="Oliveira C."/>
            <person name="Osipova E."/>
            <person name="Leigh N.D."/>
            <person name="Simon A."/>
            <person name="Yun M.H."/>
        </authorList>
    </citation>
    <scope>NUCLEOTIDE SEQUENCE</scope>
    <source>
        <strain evidence="2">20211129_DDA</strain>
        <tissue evidence="2">Liver</tissue>
    </source>
</reference>
<organism evidence="2 3">
    <name type="scientific">Pleurodeles waltl</name>
    <name type="common">Iberian ribbed newt</name>
    <dbReference type="NCBI Taxonomy" id="8319"/>
    <lineage>
        <taxon>Eukaryota</taxon>
        <taxon>Metazoa</taxon>
        <taxon>Chordata</taxon>
        <taxon>Craniata</taxon>
        <taxon>Vertebrata</taxon>
        <taxon>Euteleostomi</taxon>
        <taxon>Amphibia</taxon>
        <taxon>Batrachia</taxon>
        <taxon>Caudata</taxon>
        <taxon>Salamandroidea</taxon>
        <taxon>Salamandridae</taxon>
        <taxon>Pleurodelinae</taxon>
        <taxon>Pleurodeles</taxon>
    </lineage>
</organism>
<keyword evidence="3" id="KW-1185">Reference proteome</keyword>
<protein>
    <submittedName>
        <fullName evidence="2">Uncharacterized protein</fullName>
    </submittedName>
</protein>
<name>A0AAV7LJ96_PLEWA</name>
<proteinExistence type="predicted"/>